<sequence>MEIFSDVALHSSNRSRTPYGFLQSYILSQKIKKVFHGIMEWLTLNAVGLAGLVLTLVGVIFTGVQTFKKKKPSTKKFRLKEHITKPDGTEIKREIEYEEGE</sequence>
<accession>A0A364K1X0</accession>
<dbReference type="AlphaFoldDB" id="A0A364K1X0"/>
<dbReference type="RefSeq" id="WP_113659997.1">
    <property type="nucleotide sequence ID" value="NZ_KZ845673.1"/>
</dbReference>
<reference evidence="2 3" key="2">
    <citation type="submission" date="2018-06" db="EMBL/GenBank/DDBJ databases">
        <authorList>
            <person name="Zhirakovskaya E."/>
        </authorList>
    </citation>
    <scope>NUCLEOTIDE SEQUENCE [LARGE SCALE GENOMIC DNA]</scope>
    <source>
        <strain evidence="2 3">FBKL4.011</strain>
    </source>
</reference>
<name>A0A364K1X0_9BACL</name>
<keyword evidence="1" id="KW-0472">Membrane</keyword>
<comment type="caution">
    <text evidence="2">The sequence shown here is derived from an EMBL/GenBank/DDBJ whole genome shotgun (WGS) entry which is preliminary data.</text>
</comment>
<gene>
    <name evidence="2" type="ORF">DL897_15325</name>
</gene>
<keyword evidence="3" id="KW-1185">Reference proteome</keyword>
<keyword evidence="1" id="KW-0812">Transmembrane</keyword>
<protein>
    <submittedName>
        <fullName evidence="2">Uncharacterized protein</fullName>
    </submittedName>
</protein>
<dbReference type="EMBL" id="QJKK01000011">
    <property type="protein sequence ID" value="RAL21955.1"/>
    <property type="molecule type" value="Genomic_DNA"/>
</dbReference>
<feature type="transmembrane region" description="Helical" evidence="1">
    <location>
        <begin position="46"/>
        <end position="67"/>
    </location>
</feature>
<reference evidence="2 3" key="1">
    <citation type="submission" date="2018-06" db="EMBL/GenBank/DDBJ databases">
        <title>Thermoflavimicrobium daqus sp. nov., a thermophilic microbe isolated from Moutai-flavour Daqu.</title>
        <authorList>
            <person name="Wang X."/>
            <person name="Zhou H."/>
        </authorList>
    </citation>
    <scope>NUCLEOTIDE SEQUENCE [LARGE SCALE GENOMIC DNA]</scope>
    <source>
        <strain evidence="2 3">FBKL4.011</strain>
    </source>
</reference>
<evidence type="ECO:0000256" key="1">
    <source>
        <dbReference type="SAM" id="Phobius"/>
    </source>
</evidence>
<evidence type="ECO:0000313" key="3">
    <source>
        <dbReference type="Proteomes" id="UP000251213"/>
    </source>
</evidence>
<proteinExistence type="predicted"/>
<organism evidence="2 3">
    <name type="scientific">Thermoflavimicrobium daqui</name>
    <dbReference type="NCBI Taxonomy" id="2137476"/>
    <lineage>
        <taxon>Bacteria</taxon>
        <taxon>Bacillati</taxon>
        <taxon>Bacillota</taxon>
        <taxon>Bacilli</taxon>
        <taxon>Bacillales</taxon>
        <taxon>Thermoactinomycetaceae</taxon>
        <taxon>Thermoflavimicrobium</taxon>
    </lineage>
</organism>
<dbReference type="Proteomes" id="UP000251213">
    <property type="component" value="Unassembled WGS sequence"/>
</dbReference>
<keyword evidence="1" id="KW-1133">Transmembrane helix</keyword>
<evidence type="ECO:0000313" key="2">
    <source>
        <dbReference type="EMBL" id="RAL21955.1"/>
    </source>
</evidence>